<dbReference type="Gene3D" id="3.90.70.10">
    <property type="entry name" value="Cysteine proteinases"/>
    <property type="match status" value="1"/>
</dbReference>
<feature type="compositionally biased region" description="Basic and acidic residues" evidence="7">
    <location>
        <begin position="1080"/>
        <end position="1100"/>
    </location>
</feature>
<feature type="region of interest" description="Disordered" evidence="7">
    <location>
        <begin position="59"/>
        <end position="85"/>
    </location>
</feature>
<dbReference type="Proteomes" id="UP001175353">
    <property type="component" value="Unassembled WGS sequence"/>
</dbReference>
<dbReference type="InterPro" id="IPR022683">
    <property type="entry name" value="Calpain_III"/>
</dbReference>
<dbReference type="InterPro" id="IPR036213">
    <property type="entry name" value="Calpain_III_sf"/>
</dbReference>
<sequence>MSSHSRASIKASSRDEALQSTISAAEASMRALKLAKNPKDKAKHSARFKQLLQEAERIKHGEDWQSVPARSSTSQQVAKIPESTRKPSRAEQILLLKASYLNNFKFPPWTTPPAPDEFDLADGESLFVDAPELCLSDVQEEALDGWKRPHEALPPPSWSLEGGVSKGPSMSFVRSIDLVQDAATDCSLVASLCAGVARAERGHSKILRNVIYPYDEENRRPLMSRNGKYIVRLNFNGWFRKVVIDDRLPVSSSGRVIHVVDRHNPGLLWPALIEKAYLKVLGGYDFPGSNSATDLWVLTGWIPEQVFLQSDDLEPERFWKQILDAFDLGDVLITMGTGKMTAETERDLGLAGEHDYAVLDLREVEGQRLLLIKNPWCEGASWCGKTKSSPGAASSERGLSELHSIESNVDSAPVECSRDRLNADEQLPPGTFWMDIDNVLQHFESIYLNWNPGIFACRQDIHFAWNLGNQYDGRQQHRGQFASLSRHPQLTVTASNGGTIWMLLSRHLRNATLTGATELEIPGSRHTIDLQGHIALAAFSSQGQRVLLPEKHIQKGWFVDSPQTLIKLRDCAPGSVYTIVPLEQDLAAVEHTFTLSIYGNSPLVLDEAVPRAPCTCSLSAAWTKETAGGNAHSPNYPSNPQFSVAVLQKLSICLMVEAASEDASVHVKLVYSKGRRVQEIQNRDIILDSGEYRKGCCVADFTQLDPGQYTIICSTFEPNQVGAFTLTVDSSQPVRVAALPKEGAGRLRMELSTATFGVGQGKIAVQLVPKRLVNFYAIASQLDGSSTRASANSSLLRVSIESGRGPMRRIYTASNGGEYADCIGGVRTGGMDLAPGMSRHGMPSAEDERAEVVDPAVNSPSSHDGWTNSIPSSPDDDSLDGFSETLEALEEYERDPDEWGASPDDLVNEPTDLESPWIFNADGEEDGDFSEIPFSFDPEPTPPPTYANGDLAGDLAEGDDWESASASTPAPHSVDADPYDVDGSQSGGEVSDGSEEFDDLGLDDDDLMDDDQIDAADITRGSSRSTEDDGSNSATPVLTENSEQIEQASNISRDALSSALAQAAVAQKEARSHWSTRNDLGFRRDDPRPQDLTSTRHDDGLSVQDTPTSGSYLHPQGTSAIMPEPDAVDSDIKGREAVQKGGRGGGRVGRGGGRPRGGIAWALKGTSHDPALRRKEARAEMLRDRPRGRGERSRGRPRGRPVVDPGMQFKAYQAEAMSAFMDGDLETAMSKAQLAVQANPEVGIAHSLLSEILRQMGREKESISALLTGAVLDRNPDLFIKAAERTLQVAEDSAWSEAASQAMWCYSSAYNHGPRDSETSIIARTGIRDVSNMMGDVHQARMYSKSLIRLTPTDFENTRMYAQLCAATKDPSEIAKAKIAYENAFETTSAEQRNLGNLEHAWSHVNIYLELLDKLRFAAEGVRVAKRLARWVLGRKDENFWDRYADDDREFDSTHDRRALVGEFQQGRLSRDKAFYGDGLPVEIRVKIAGFRIKMGSAHHEEAMKHLDHVLAIEHGPEDYPDLFYNIANSLRTSGLHEGALKFYLALEPSMAEPSESFSLGLADCYESLHRQGDAERVYRALIARDPSNVQGRLKLARLYEQTDCKNQALIILKEVMALGRRDAIRQAKLPVPPSSRRPGRKRVEKPVRPRLDKPAKVKEAILSKRLSSSVLPVLAPSPAELTVARSAVSPREQREEDVNETSQTVGGNSEMLSTCNRLNELWHVVDGEADATAVAEWMHLVTTALHEFRDERAFFAKERFTGYGKQSSRHLAGDAKMAKAKQHAFVTLNRLEPGVHYPNPVMAAEVPTSSLPTTYYTISFHDWHRILVTLALQYAAKADQTHCYDLLREVLPKANIYNPHPSYSRTLLAASLHCALHFNDSAYALDLARDCAQKADFLATTPYQLLAAAARLCHGAANEFYTHATKAFMARTVKLMDFTAMPASLRNRLDFGLQTPSLHSRLAKLNHETAAALGSSSSSSAAASVAAAAIPDAGVLTIYGNTMAISSHFTSALPYYFRALALEPDNWSINLCIALTYIHQAMKRQTENRHYGIQQGLGFLQRYYDLRVTPTPGGTGPKAGHIQEAEYNRARTWHLLGLTHLAIPGYEKVLAMSAGVLAEGEREGGREEGEVEDFATEAAFALQGIFAVGGDEEAARGVGEMWLVI</sequence>
<dbReference type="SMART" id="SM00720">
    <property type="entry name" value="calpain_III"/>
    <property type="match status" value="1"/>
</dbReference>
<feature type="compositionally biased region" description="Low complexity" evidence="7">
    <location>
        <begin position="1"/>
        <end position="11"/>
    </location>
</feature>
<evidence type="ECO:0000256" key="1">
    <source>
        <dbReference type="ARBA" id="ARBA00010193"/>
    </source>
</evidence>
<gene>
    <name evidence="9" type="primary">RIM13_3</name>
    <name evidence="9" type="ORF">LTR91_024088</name>
</gene>
<dbReference type="GO" id="GO:0006508">
    <property type="term" value="P:proteolysis"/>
    <property type="evidence" value="ECO:0007669"/>
    <property type="project" value="UniProtKB-KW"/>
</dbReference>
<feature type="region of interest" description="Disordered" evidence="7">
    <location>
        <begin position="834"/>
        <end position="1204"/>
    </location>
</feature>
<keyword evidence="4 5" id="KW-0788">Thiol protease</keyword>
<dbReference type="InterPro" id="IPR011990">
    <property type="entry name" value="TPR-like_helical_dom_sf"/>
</dbReference>
<evidence type="ECO:0000256" key="4">
    <source>
        <dbReference type="ARBA" id="ARBA00022807"/>
    </source>
</evidence>
<keyword evidence="3 5" id="KW-0378">Hydrolase</keyword>
<feature type="domain" description="Calpain catalytic" evidence="8">
    <location>
        <begin position="105"/>
        <end position="452"/>
    </location>
</feature>
<dbReference type="Pfam" id="PF25435">
    <property type="entry name" value="PalB_C"/>
    <property type="match status" value="1"/>
</dbReference>
<evidence type="ECO:0000256" key="6">
    <source>
        <dbReference type="PROSITE-ProRule" id="PRU00339"/>
    </source>
</evidence>
<evidence type="ECO:0000256" key="5">
    <source>
        <dbReference type="PROSITE-ProRule" id="PRU00239"/>
    </source>
</evidence>
<evidence type="ECO:0000259" key="8">
    <source>
        <dbReference type="PROSITE" id="PS50203"/>
    </source>
</evidence>
<dbReference type="InterPro" id="IPR001300">
    <property type="entry name" value="Peptidase_C2_calpain_cat"/>
</dbReference>
<evidence type="ECO:0000256" key="3">
    <source>
        <dbReference type="ARBA" id="ARBA00022801"/>
    </source>
</evidence>
<feature type="compositionally biased region" description="Polar residues" evidence="7">
    <location>
        <begin position="68"/>
        <end position="77"/>
    </location>
</feature>
<feature type="compositionally biased region" description="Basic and acidic residues" evidence="7">
    <location>
        <begin position="1166"/>
        <end position="1194"/>
    </location>
</feature>
<comment type="caution">
    <text evidence="9">The sequence shown here is derived from an EMBL/GenBank/DDBJ whole genome shotgun (WGS) entry which is preliminary data.</text>
</comment>
<dbReference type="Gene3D" id="2.60.120.380">
    <property type="match status" value="1"/>
</dbReference>
<dbReference type="SUPFAM" id="SSF48452">
    <property type="entry name" value="TPR-like"/>
    <property type="match status" value="2"/>
</dbReference>
<feature type="region of interest" description="Disordered" evidence="7">
    <location>
        <begin position="1627"/>
        <end position="1651"/>
    </location>
</feature>
<name>A0AAN6H7M8_9PEZI</name>
<feature type="active site" evidence="5">
    <location>
        <position position="354"/>
    </location>
</feature>
<organism evidence="9 10">
    <name type="scientific">Friedmanniomyces endolithicus</name>
    <dbReference type="NCBI Taxonomy" id="329885"/>
    <lineage>
        <taxon>Eukaryota</taxon>
        <taxon>Fungi</taxon>
        <taxon>Dikarya</taxon>
        <taxon>Ascomycota</taxon>
        <taxon>Pezizomycotina</taxon>
        <taxon>Dothideomycetes</taxon>
        <taxon>Dothideomycetidae</taxon>
        <taxon>Mycosphaerellales</taxon>
        <taxon>Teratosphaeriaceae</taxon>
        <taxon>Friedmanniomyces</taxon>
    </lineage>
</organism>
<comment type="similarity">
    <text evidence="1">Belongs to the peptidase C2 family. PalB/RIM13 subfamily.</text>
</comment>
<feature type="active site" evidence="5">
    <location>
        <position position="186"/>
    </location>
</feature>
<accession>A0AAN6H7M8</accession>
<dbReference type="Gene3D" id="1.25.40.10">
    <property type="entry name" value="Tetratricopeptide repeat domain"/>
    <property type="match status" value="2"/>
</dbReference>
<feature type="compositionally biased region" description="Polar residues" evidence="7">
    <location>
        <begin position="858"/>
        <end position="868"/>
    </location>
</feature>
<feature type="active site" evidence="5">
    <location>
        <position position="374"/>
    </location>
</feature>
<dbReference type="PROSITE" id="PS50203">
    <property type="entry name" value="CALPAIN_CAT"/>
    <property type="match status" value="1"/>
</dbReference>
<feature type="compositionally biased region" description="Polar residues" evidence="7">
    <location>
        <begin position="1103"/>
        <end position="1119"/>
    </location>
</feature>
<feature type="compositionally biased region" description="Polar residues" evidence="7">
    <location>
        <begin position="1031"/>
        <end position="1052"/>
    </location>
</feature>
<dbReference type="CDD" id="cd00044">
    <property type="entry name" value="CysPc"/>
    <property type="match status" value="1"/>
</dbReference>
<dbReference type="SMART" id="SM00028">
    <property type="entry name" value="TPR"/>
    <property type="match status" value="7"/>
</dbReference>
<dbReference type="InterPro" id="IPR022682">
    <property type="entry name" value="Calpain_domain_III"/>
</dbReference>
<dbReference type="InterPro" id="IPR038765">
    <property type="entry name" value="Papain-like_cys_pep_sf"/>
</dbReference>
<dbReference type="SUPFAM" id="SSF49758">
    <property type="entry name" value="Calpain large subunit, middle domain (domain III)"/>
    <property type="match status" value="2"/>
</dbReference>
<feature type="compositionally biased region" description="Polar residues" evidence="7">
    <location>
        <begin position="1701"/>
        <end position="1711"/>
    </location>
</feature>
<keyword evidence="10" id="KW-1185">Reference proteome</keyword>
<dbReference type="SUPFAM" id="SSF54001">
    <property type="entry name" value="Cysteine proteinases"/>
    <property type="match status" value="1"/>
</dbReference>
<dbReference type="Pfam" id="PF01067">
    <property type="entry name" value="Calpain_III"/>
    <property type="match status" value="1"/>
</dbReference>
<dbReference type="EMBL" id="JAUJLE010000577">
    <property type="protein sequence ID" value="KAK0952987.1"/>
    <property type="molecule type" value="Genomic_DNA"/>
</dbReference>
<feature type="repeat" description="TPR" evidence="6">
    <location>
        <begin position="1994"/>
        <end position="2027"/>
    </location>
</feature>
<dbReference type="InterPro" id="IPR051297">
    <property type="entry name" value="PalB/RIM13"/>
</dbReference>
<evidence type="ECO:0000313" key="10">
    <source>
        <dbReference type="Proteomes" id="UP001175353"/>
    </source>
</evidence>
<feature type="region of interest" description="Disordered" evidence="7">
    <location>
        <begin position="1686"/>
        <end position="1711"/>
    </location>
</feature>
<dbReference type="SMART" id="SM00230">
    <property type="entry name" value="CysPc"/>
    <property type="match status" value="1"/>
</dbReference>
<protein>
    <submittedName>
        <fullName evidence="9">Cysteine protease</fullName>
    </submittedName>
</protein>
<feature type="compositionally biased region" description="Acidic residues" evidence="7">
    <location>
        <begin position="887"/>
        <end position="898"/>
    </location>
</feature>
<evidence type="ECO:0000256" key="2">
    <source>
        <dbReference type="ARBA" id="ARBA00022670"/>
    </source>
</evidence>
<feature type="region of interest" description="Disordered" evidence="7">
    <location>
        <begin position="1"/>
        <end position="20"/>
    </location>
</feature>
<dbReference type="PANTHER" id="PTHR46143">
    <property type="entry name" value="CALPAIN-7"/>
    <property type="match status" value="1"/>
</dbReference>
<feature type="compositionally biased region" description="Low complexity" evidence="7">
    <location>
        <begin position="1055"/>
        <end position="1067"/>
    </location>
</feature>
<keyword evidence="6" id="KW-0802">TPR repeat</keyword>
<dbReference type="PROSITE" id="PS50005">
    <property type="entry name" value="TPR"/>
    <property type="match status" value="1"/>
</dbReference>
<reference evidence="9" key="1">
    <citation type="submission" date="2023-06" db="EMBL/GenBank/DDBJ databases">
        <title>Black Yeasts Isolated from many extreme environments.</title>
        <authorList>
            <person name="Coleine C."/>
            <person name="Stajich J.E."/>
            <person name="Selbmann L."/>
        </authorList>
    </citation>
    <scope>NUCLEOTIDE SEQUENCE</scope>
    <source>
        <strain evidence="9">CCFEE 5200</strain>
    </source>
</reference>
<evidence type="ECO:0000256" key="7">
    <source>
        <dbReference type="SAM" id="MobiDB-lite"/>
    </source>
</evidence>
<dbReference type="Pfam" id="PF00648">
    <property type="entry name" value="Peptidase_C2"/>
    <property type="match status" value="1"/>
</dbReference>
<dbReference type="PANTHER" id="PTHR46143:SF1">
    <property type="entry name" value="CALPAIN-7"/>
    <property type="match status" value="1"/>
</dbReference>
<dbReference type="InterPro" id="IPR019734">
    <property type="entry name" value="TPR_rpt"/>
</dbReference>
<proteinExistence type="inferred from homology"/>
<evidence type="ECO:0000313" key="9">
    <source>
        <dbReference type="EMBL" id="KAK0952987.1"/>
    </source>
</evidence>
<dbReference type="GO" id="GO:0004198">
    <property type="term" value="F:calcium-dependent cysteine-type endopeptidase activity"/>
    <property type="evidence" value="ECO:0007669"/>
    <property type="project" value="InterPro"/>
</dbReference>
<feature type="compositionally biased region" description="Gly residues" evidence="7">
    <location>
        <begin position="1141"/>
        <end position="1156"/>
    </location>
</feature>
<keyword evidence="2 5" id="KW-0645">Protease</keyword>
<feature type="compositionally biased region" description="Acidic residues" evidence="7">
    <location>
        <begin position="992"/>
        <end position="1014"/>
    </location>
</feature>